<sequence>MKSQQAAGVSQEGSPGSATPGSPTPLRVLSRLAVLPSYPPPKAQPLGDGIRLKNLISGDMIAIDGRWWDVLRCTSMNRWVTVQTPGPKITAHEASLVHLARKELPNVEALAPGQ</sequence>
<name>A0ABN2VFX1_9ACTN</name>
<feature type="region of interest" description="Disordered" evidence="1">
    <location>
        <begin position="1"/>
        <end position="25"/>
    </location>
</feature>
<organism evidence="2 3">
    <name type="scientific">Catenulispora yoronensis</name>
    <dbReference type="NCBI Taxonomy" id="450799"/>
    <lineage>
        <taxon>Bacteria</taxon>
        <taxon>Bacillati</taxon>
        <taxon>Actinomycetota</taxon>
        <taxon>Actinomycetes</taxon>
        <taxon>Catenulisporales</taxon>
        <taxon>Catenulisporaceae</taxon>
        <taxon>Catenulispora</taxon>
    </lineage>
</organism>
<gene>
    <name evidence="2" type="ORF">GCM10009839_84950</name>
</gene>
<dbReference type="EMBL" id="BAAAQN010000081">
    <property type="protein sequence ID" value="GAA2061046.1"/>
    <property type="molecule type" value="Genomic_DNA"/>
</dbReference>
<evidence type="ECO:0000313" key="3">
    <source>
        <dbReference type="Proteomes" id="UP001500751"/>
    </source>
</evidence>
<evidence type="ECO:0000256" key="1">
    <source>
        <dbReference type="SAM" id="MobiDB-lite"/>
    </source>
</evidence>
<feature type="compositionally biased region" description="Low complexity" evidence="1">
    <location>
        <begin position="13"/>
        <end position="25"/>
    </location>
</feature>
<accession>A0ABN2VFX1</accession>
<protein>
    <submittedName>
        <fullName evidence="2">Uncharacterized protein</fullName>
    </submittedName>
</protein>
<evidence type="ECO:0000313" key="2">
    <source>
        <dbReference type="EMBL" id="GAA2061046.1"/>
    </source>
</evidence>
<dbReference type="Proteomes" id="UP001500751">
    <property type="component" value="Unassembled WGS sequence"/>
</dbReference>
<proteinExistence type="predicted"/>
<reference evidence="2 3" key="1">
    <citation type="journal article" date="2019" name="Int. J. Syst. Evol. Microbiol.">
        <title>The Global Catalogue of Microorganisms (GCM) 10K type strain sequencing project: providing services to taxonomists for standard genome sequencing and annotation.</title>
        <authorList>
            <consortium name="The Broad Institute Genomics Platform"/>
            <consortium name="The Broad Institute Genome Sequencing Center for Infectious Disease"/>
            <person name="Wu L."/>
            <person name="Ma J."/>
        </authorList>
    </citation>
    <scope>NUCLEOTIDE SEQUENCE [LARGE SCALE GENOMIC DNA]</scope>
    <source>
        <strain evidence="2 3">JCM 16014</strain>
    </source>
</reference>
<comment type="caution">
    <text evidence="2">The sequence shown here is derived from an EMBL/GenBank/DDBJ whole genome shotgun (WGS) entry which is preliminary data.</text>
</comment>
<keyword evidence="3" id="KW-1185">Reference proteome</keyword>
<feature type="compositionally biased region" description="Polar residues" evidence="1">
    <location>
        <begin position="1"/>
        <end position="12"/>
    </location>
</feature>